<dbReference type="STRING" id="83219.PM02_07790"/>
<name>A0A061SVD7_9RHOB</name>
<evidence type="ECO:0000256" key="1">
    <source>
        <dbReference type="SAM" id="SignalP"/>
    </source>
</evidence>
<dbReference type="EMBL" id="JEMU01000005">
    <property type="protein sequence ID" value="KAJ03713.1"/>
    <property type="molecule type" value="Genomic_DNA"/>
</dbReference>
<dbReference type="eggNOG" id="ENOG5032YS5">
    <property type="taxonomic scope" value="Bacteria"/>
</dbReference>
<dbReference type="AlphaFoldDB" id="A0A061SVD7"/>
<dbReference type="Proteomes" id="UP000027337">
    <property type="component" value="Unassembled WGS sequence"/>
</dbReference>
<organism evidence="2 3">
    <name type="scientific">Sulfitobacter mediterraneus</name>
    <dbReference type="NCBI Taxonomy" id="83219"/>
    <lineage>
        <taxon>Bacteria</taxon>
        <taxon>Pseudomonadati</taxon>
        <taxon>Pseudomonadota</taxon>
        <taxon>Alphaproteobacteria</taxon>
        <taxon>Rhodobacterales</taxon>
        <taxon>Roseobacteraceae</taxon>
        <taxon>Sulfitobacter</taxon>
    </lineage>
</organism>
<reference evidence="2 3" key="1">
    <citation type="journal article" date="2014" name="Genome Announc.">
        <title>Draft Genome Sequences of Two Isolates of the Roseobacter Group, Sulfitobacter sp. Strains 3SOLIMAR09 and 1FIGIMAR09, from Harbors of Mallorca Island (Mediterranean Sea).</title>
        <authorList>
            <person name="Mas-Llado M."/>
            <person name="Pina-Villalonga J.M."/>
            <person name="Brunet-Galmes I."/>
            <person name="Nogales B."/>
            <person name="Bosch R."/>
        </authorList>
    </citation>
    <scope>NUCLEOTIDE SEQUENCE [LARGE SCALE GENOMIC DNA]</scope>
    <source>
        <strain evidence="2 3">1FIGIMAR09</strain>
    </source>
</reference>
<keyword evidence="3" id="KW-1185">Reference proteome</keyword>
<keyword evidence="1" id="KW-0732">Signal</keyword>
<accession>A0A061SVD7</accession>
<protein>
    <submittedName>
        <fullName evidence="2">Dihydrodipicolinate reductase</fullName>
    </submittedName>
</protein>
<sequence length="118" mass="13042">MKRFITLGAAALMGLAGPAFADFQKVNSRAEFVALVDGKTLSRPLVRLQVSSDGRISGRGATWDINGRWQWKGGYLCRSLEWGGDDLGYNCQEVRVNGQRMRITSDRGTGDSAEFKLR</sequence>
<evidence type="ECO:0000313" key="2">
    <source>
        <dbReference type="EMBL" id="KAJ03713.1"/>
    </source>
</evidence>
<feature type="chain" id="PRO_5001606803" evidence="1">
    <location>
        <begin position="22"/>
        <end position="118"/>
    </location>
</feature>
<gene>
    <name evidence="2" type="ORF">PM02_07790</name>
</gene>
<dbReference type="RefSeq" id="WP_037906973.1">
    <property type="nucleotide sequence ID" value="NZ_JAFBPZ010000001.1"/>
</dbReference>
<evidence type="ECO:0000313" key="3">
    <source>
        <dbReference type="Proteomes" id="UP000027337"/>
    </source>
</evidence>
<comment type="caution">
    <text evidence="2">The sequence shown here is derived from an EMBL/GenBank/DDBJ whole genome shotgun (WGS) entry which is preliminary data.</text>
</comment>
<proteinExistence type="predicted"/>
<feature type="signal peptide" evidence="1">
    <location>
        <begin position="1"/>
        <end position="21"/>
    </location>
</feature>